<accession>A0A556PLT1</accession>
<dbReference type="SUPFAM" id="SSF51735">
    <property type="entry name" value="NAD(P)-binding Rossmann-fold domains"/>
    <property type="match status" value="1"/>
</dbReference>
<dbReference type="RefSeq" id="WP_144088669.1">
    <property type="nucleotide sequence ID" value="NZ_VMHE01000010.1"/>
</dbReference>
<evidence type="ECO:0000256" key="2">
    <source>
        <dbReference type="ARBA" id="ARBA00023002"/>
    </source>
</evidence>
<dbReference type="Gene3D" id="3.40.50.720">
    <property type="entry name" value="NAD(P)-binding Rossmann-like Domain"/>
    <property type="match status" value="1"/>
</dbReference>
<keyword evidence="1" id="KW-0521">NADP</keyword>
<dbReference type="EMBL" id="VMHE01000010">
    <property type="protein sequence ID" value="TSJ65350.1"/>
    <property type="molecule type" value="Genomic_DNA"/>
</dbReference>
<dbReference type="FunFam" id="3.40.50.720:FF:000084">
    <property type="entry name" value="Short-chain dehydrogenase reductase"/>
    <property type="match status" value="1"/>
</dbReference>
<dbReference type="GO" id="GO:0009062">
    <property type="term" value="P:fatty acid catabolic process"/>
    <property type="evidence" value="ECO:0007669"/>
    <property type="project" value="InterPro"/>
</dbReference>
<organism evidence="3 4">
    <name type="scientific">Allobacillus salarius</name>
    <dbReference type="NCBI Taxonomy" id="1955272"/>
    <lineage>
        <taxon>Bacteria</taxon>
        <taxon>Bacillati</taxon>
        <taxon>Bacillota</taxon>
        <taxon>Bacilli</taxon>
        <taxon>Bacillales</taxon>
        <taxon>Bacillaceae</taxon>
        <taxon>Allobacillus</taxon>
    </lineage>
</organism>
<evidence type="ECO:0000313" key="4">
    <source>
        <dbReference type="Proteomes" id="UP000316425"/>
    </source>
</evidence>
<proteinExistence type="predicted"/>
<reference evidence="3 4" key="1">
    <citation type="submission" date="2019-07" db="EMBL/GenBank/DDBJ databases">
        <title>Allobacillus sp. nov. SKP isolated from shrimp paste of Euphausiacea.</title>
        <authorList>
            <person name="Kanchanasin P."/>
            <person name="Tanasupawat S."/>
            <person name="Shi W."/>
            <person name="Wu L."/>
            <person name="Ma J."/>
        </authorList>
    </citation>
    <scope>NUCLEOTIDE SEQUENCE [LARGE SCALE GENOMIC DNA]</scope>
    <source>
        <strain evidence="3 4">SKP4-8</strain>
    </source>
</reference>
<dbReference type="GO" id="GO:0008206">
    <property type="term" value="P:bile acid metabolic process"/>
    <property type="evidence" value="ECO:0007669"/>
    <property type="project" value="UniProtKB-ARBA"/>
</dbReference>
<sequence>MKNKVVIVTGGSSGMGKYMAKKFHEEGAKVVITGRNEEKLNDAKKEIASDDSNLLSVAMDVRNPEDVERMVQVADETFGRIDFLVNNAAGNFIVPFEKLTPNGWKSVIDIVLNGTFNCSSIVGKYWIEKGIQGCITNMVATYAWNAGAYVAHSAAAKAGVLSLTRTLAVEWGRKYGIRVNAIAPGPIDRTGGSEKLWLSEEAAKRTLQSVPLQRLGEPEEIAELAYFMFSDKATYLNGEVITLDGGQWLNDYPF</sequence>
<dbReference type="CDD" id="cd05369">
    <property type="entry name" value="TER_DECR_SDR_a"/>
    <property type="match status" value="1"/>
</dbReference>
<dbReference type="PRINTS" id="PR00081">
    <property type="entry name" value="GDHRDH"/>
</dbReference>
<dbReference type="Pfam" id="PF13561">
    <property type="entry name" value="adh_short_C2"/>
    <property type="match status" value="1"/>
</dbReference>
<evidence type="ECO:0000313" key="3">
    <source>
        <dbReference type="EMBL" id="TSJ65350.1"/>
    </source>
</evidence>
<evidence type="ECO:0000256" key="1">
    <source>
        <dbReference type="ARBA" id="ARBA00022857"/>
    </source>
</evidence>
<keyword evidence="2 3" id="KW-0560">Oxidoreductase</keyword>
<dbReference type="InterPro" id="IPR002347">
    <property type="entry name" value="SDR_fam"/>
</dbReference>
<comment type="caution">
    <text evidence="3">The sequence shown here is derived from an EMBL/GenBank/DDBJ whole genome shotgun (WGS) entry which is preliminary data.</text>
</comment>
<dbReference type="PRINTS" id="PR00080">
    <property type="entry name" value="SDRFAMILY"/>
</dbReference>
<dbReference type="OrthoDB" id="9803333at2"/>
<dbReference type="EC" id="1.3.1.34" evidence="3"/>
<name>A0A556PLT1_9BACI</name>
<dbReference type="Proteomes" id="UP000316425">
    <property type="component" value="Unassembled WGS sequence"/>
</dbReference>
<protein>
    <submittedName>
        <fullName evidence="3">2,4-dienoyl-CoA reductase</fullName>
        <ecNumber evidence="3">1.3.1.34</ecNumber>
    </submittedName>
</protein>
<dbReference type="NCBIfam" id="NF005811">
    <property type="entry name" value="PRK07677.1"/>
    <property type="match status" value="1"/>
</dbReference>
<gene>
    <name evidence="3" type="ORF">FPQ13_07220</name>
</gene>
<dbReference type="GO" id="GO:0008670">
    <property type="term" value="F:2,4-dienoyl-CoA reductase (NADPH) activity"/>
    <property type="evidence" value="ECO:0007669"/>
    <property type="project" value="UniProtKB-EC"/>
</dbReference>
<dbReference type="AlphaFoldDB" id="A0A556PLT1"/>
<dbReference type="PANTHER" id="PTHR43296">
    <property type="entry name" value="PEROXISOMAL 2,4-DIENOYL-COA REDUCTASE"/>
    <property type="match status" value="1"/>
</dbReference>
<dbReference type="InterPro" id="IPR036291">
    <property type="entry name" value="NAD(P)-bd_dom_sf"/>
</dbReference>
<dbReference type="PANTHER" id="PTHR43296:SF2">
    <property type="entry name" value="PEROXISOMAL 2,4-DIENOYL-COA REDUCTASE [(3E)-ENOYL-COA-PRODUCING]"/>
    <property type="match status" value="1"/>
</dbReference>
<dbReference type="InterPro" id="IPR045017">
    <property type="entry name" value="DECR2-like"/>
</dbReference>
<keyword evidence="4" id="KW-1185">Reference proteome</keyword>